<organism evidence="1 2">
    <name type="scientific">Mycolicibacter sinensis (strain JDM601)</name>
    <name type="common">Mycobacterium sinense</name>
    <dbReference type="NCBI Taxonomy" id="875328"/>
    <lineage>
        <taxon>Bacteria</taxon>
        <taxon>Bacillati</taxon>
        <taxon>Actinomycetota</taxon>
        <taxon>Actinomycetes</taxon>
        <taxon>Mycobacteriales</taxon>
        <taxon>Mycobacteriaceae</taxon>
        <taxon>Mycolicibacter</taxon>
    </lineage>
</organism>
<dbReference type="GO" id="GO:0016787">
    <property type="term" value="F:hydrolase activity"/>
    <property type="evidence" value="ECO:0007669"/>
    <property type="project" value="UniProtKB-KW"/>
</dbReference>
<comment type="caution">
    <text evidence="1">The sequence shown here is derived from an EMBL/GenBank/DDBJ whole genome shotgun (WGS) entry which is preliminary data.</text>
</comment>
<dbReference type="OrthoDB" id="4760165at2"/>
<protein>
    <submittedName>
        <fullName evidence="1">Metal-dependent hydrolase</fullName>
    </submittedName>
</protein>
<dbReference type="Pfam" id="PF10118">
    <property type="entry name" value="Metal_hydrol"/>
    <property type="match status" value="1"/>
</dbReference>
<dbReference type="Proteomes" id="UP000093943">
    <property type="component" value="Unassembled WGS sequence"/>
</dbReference>
<proteinExistence type="predicted"/>
<dbReference type="RefSeq" id="WP_064921554.1">
    <property type="nucleotide sequence ID" value="NZ_LZJK01000069.1"/>
</dbReference>
<evidence type="ECO:0000313" key="2">
    <source>
        <dbReference type="Proteomes" id="UP000093943"/>
    </source>
</evidence>
<dbReference type="PIRSF" id="PIRSF007580">
    <property type="entry name" value="UCP07580"/>
    <property type="match status" value="1"/>
</dbReference>
<dbReference type="EMBL" id="LZKG01000120">
    <property type="protein sequence ID" value="OBI27215.1"/>
    <property type="molecule type" value="Genomic_DNA"/>
</dbReference>
<dbReference type="PANTHER" id="PTHR39456">
    <property type="entry name" value="METAL-DEPENDENT HYDROLASE"/>
    <property type="match status" value="1"/>
</dbReference>
<name>A0A1A2NUG1_MYCSD</name>
<dbReference type="InterPro" id="IPR016516">
    <property type="entry name" value="UCP07580"/>
</dbReference>
<keyword evidence="1" id="KW-0378">Hydrolase</keyword>
<dbReference type="AlphaFoldDB" id="A0A1A2NUG1"/>
<sequence>MLKVDDSAAGPHDGALDHERIVLQARDVDFDWSDLPVHYVPGEPFATHFCNVLHLLLPAGEEFFVEVFKQALPLIKDDQLRLDVQGFIGQEATHSQAHAGVVDHLAARGVDMSPFTGQIKWLFARLLGDRPHWSKRRQQRWLLERVALVAAVEHYTAILGEWVLDSPALDAVGAHPAMLDMLRWHGAEEVEHKAVAFDVMKHLRAGYLRQVRTQLAVTPLMLLLWVRGLRFMYKVDPQLPPGTKPRWRDWFAVARRGLVPAPFEFLPAIASYYRPGFHPAQLGGVEKAVNYLAVSPAARATH</sequence>
<evidence type="ECO:0000313" key="1">
    <source>
        <dbReference type="EMBL" id="OBI27215.1"/>
    </source>
</evidence>
<accession>A0A1A2NUG1</accession>
<gene>
    <name evidence="1" type="ORF">A5710_05875</name>
</gene>
<dbReference type="PANTHER" id="PTHR39456:SF1">
    <property type="entry name" value="METAL-DEPENDENT HYDROLASE"/>
    <property type="match status" value="1"/>
</dbReference>
<reference evidence="2" key="1">
    <citation type="submission" date="2016-06" db="EMBL/GenBank/DDBJ databases">
        <authorList>
            <person name="Sutton G."/>
            <person name="Brinkac L."/>
            <person name="Sanka R."/>
            <person name="Adams M."/>
            <person name="Lau E."/>
            <person name="Sam S."/>
            <person name="Sreng N."/>
            <person name="Him V."/>
            <person name="Kerleguer A."/>
            <person name="Cheng S."/>
        </authorList>
    </citation>
    <scope>NUCLEOTIDE SEQUENCE [LARGE SCALE GENOMIC DNA]</scope>
    <source>
        <strain evidence="2">E1876</strain>
    </source>
</reference>